<protein>
    <submittedName>
        <fullName evidence="1">Uncharacterized protein</fullName>
    </submittedName>
</protein>
<evidence type="ECO:0000313" key="1">
    <source>
        <dbReference type="EMBL" id="QDT54173.1"/>
    </source>
</evidence>
<name>A0A517SDH2_9PLAN</name>
<dbReference type="Gene3D" id="2.160.20.160">
    <property type="match status" value="1"/>
</dbReference>
<evidence type="ECO:0000313" key="2">
    <source>
        <dbReference type="Proteomes" id="UP000315700"/>
    </source>
</evidence>
<keyword evidence="2" id="KW-1185">Reference proteome</keyword>
<dbReference type="AlphaFoldDB" id="A0A517SDH2"/>
<gene>
    <name evidence="1" type="ORF">Pan44_22000</name>
</gene>
<dbReference type="EMBL" id="CP036271">
    <property type="protein sequence ID" value="QDT54173.1"/>
    <property type="molecule type" value="Genomic_DNA"/>
</dbReference>
<reference evidence="1 2" key="1">
    <citation type="submission" date="2019-02" db="EMBL/GenBank/DDBJ databases">
        <title>Deep-cultivation of Planctomycetes and their phenomic and genomic characterization uncovers novel biology.</title>
        <authorList>
            <person name="Wiegand S."/>
            <person name="Jogler M."/>
            <person name="Boedeker C."/>
            <person name="Pinto D."/>
            <person name="Vollmers J."/>
            <person name="Rivas-Marin E."/>
            <person name="Kohn T."/>
            <person name="Peeters S.H."/>
            <person name="Heuer A."/>
            <person name="Rast P."/>
            <person name="Oberbeckmann S."/>
            <person name="Bunk B."/>
            <person name="Jeske O."/>
            <person name="Meyerdierks A."/>
            <person name="Storesund J.E."/>
            <person name="Kallscheuer N."/>
            <person name="Luecker S."/>
            <person name="Lage O.M."/>
            <person name="Pohl T."/>
            <person name="Merkel B.J."/>
            <person name="Hornburger P."/>
            <person name="Mueller R.-W."/>
            <person name="Bruemmer F."/>
            <person name="Labrenz M."/>
            <person name="Spormann A.M."/>
            <person name="Op den Camp H."/>
            <person name="Overmann J."/>
            <person name="Amann R."/>
            <person name="Jetten M.S.M."/>
            <person name="Mascher T."/>
            <person name="Medema M.H."/>
            <person name="Devos D.P."/>
            <person name="Kaster A.-K."/>
            <person name="Ovreas L."/>
            <person name="Rohde M."/>
            <person name="Galperin M.Y."/>
            <person name="Jogler C."/>
        </authorList>
    </citation>
    <scope>NUCLEOTIDE SEQUENCE [LARGE SCALE GENOMIC DNA]</scope>
    <source>
        <strain evidence="1 2">Pan44</strain>
    </source>
</reference>
<dbReference type="Proteomes" id="UP000315700">
    <property type="component" value="Chromosome"/>
</dbReference>
<proteinExistence type="predicted"/>
<dbReference type="InParanoid" id="A0A517SDH2"/>
<dbReference type="KEGG" id="ccos:Pan44_22000"/>
<sequence>MPAALPALLRRLSGSTRRRRPLYESSRGESLETRILPAAIATASKTTLNITGDAEAGSNLQLEQISGGVRLTALSGTIRVNGADVTSADFTGITTLNVRLGAGDDTVSVLGSLNLKNVTFNLGDGDNSLSVGAGMNVTGKLSVTGGTGDDTVSFEGSIAKSASISLGLGNDQISLLGTSFSSSVTINTGAGADLVTIDETSLGVDASFNNTLTINTGEDNDEVSIRNAATKRITLNTGDDDDIVDLENITANGTLSLQTGAGADILNLVSVTQTASGTNTINVGTGADAVVIAQSSLKANTNIDLGTGIINTLSVDDTSFAGTFNLNTNGGVQTGVGDVINIETNTSLVGGTVFSKAAKLKVGAAADINLGLLEVSSDTDFLSTLSITGINPVASLEVAADNIFFATVPNLSKVLRTDLV</sequence>
<accession>A0A517SDH2</accession>
<organism evidence="1 2">
    <name type="scientific">Caulifigura coniformis</name>
    <dbReference type="NCBI Taxonomy" id="2527983"/>
    <lineage>
        <taxon>Bacteria</taxon>
        <taxon>Pseudomonadati</taxon>
        <taxon>Planctomycetota</taxon>
        <taxon>Planctomycetia</taxon>
        <taxon>Planctomycetales</taxon>
        <taxon>Planctomycetaceae</taxon>
        <taxon>Caulifigura</taxon>
    </lineage>
</organism>